<dbReference type="GO" id="GO:0008654">
    <property type="term" value="P:phospholipid biosynthetic process"/>
    <property type="evidence" value="ECO:0007669"/>
    <property type="project" value="InterPro"/>
</dbReference>
<dbReference type="AlphaFoldDB" id="A0A5C6RTV2"/>
<feature type="transmembrane region" description="Helical" evidence="3">
    <location>
        <begin position="161"/>
        <end position="180"/>
    </location>
</feature>
<comment type="similarity">
    <text evidence="2">Belongs to the CDP-alcohol phosphatidyltransferase class-I family.</text>
</comment>
<evidence type="ECO:0000256" key="3">
    <source>
        <dbReference type="SAM" id="Phobius"/>
    </source>
</evidence>
<dbReference type="GO" id="GO:0016020">
    <property type="term" value="C:membrane"/>
    <property type="evidence" value="ECO:0007669"/>
    <property type="project" value="InterPro"/>
</dbReference>
<dbReference type="GO" id="GO:0016780">
    <property type="term" value="F:phosphotransferase activity, for other substituted phosphate groups"/>
    <property type="evidence" value="ECO:0007669"/>
    <property type="project" value="InterPro"/>
</dbReference>
<dbReference type="Gene3D" id="1.20.120.1760">
    <property type="match status" value="1"/>
</dbReference>
<comment type="caution">
    <text evidence="4">The sequence shown here is derived from an EMBL/GenBank/DDBJ whole genome shotgun (WGS) entry which is preliminary data.</text>
</comment>
<dbReference type="EMBL" id="VOOS01000002">
    <property type="protein sequence ID" value="TXB65906.1"/>
    <property type="molecule type" value="Genomic_DNA"/>
</dbReference>
<name>A0A5C6RTV2_9FLAO</name>
<sequence length="232" mass="25557">MANESKAQSIIYSILNPFIQLLIKLGVTPNMVTSFGFFLNIVAAVIFIVGAEIAERDELSYVGWGGFTILIAGLFDMMDGRIARLGNMSTTYGAFYDSVIDRYSELVMFLGISYYLISHDYFLSSLFGFVALVGSMMVSYTRARAEGLGIECSVGMMQRPARVVTIGAGAMFCGIAYFFFGNISIHLDDSPITLFETISIFTLPVTVVAIFANTTAIQRLRHCKIELDKKDA</sequence>
<dbReference type="InterPro" id="IPR043130">
    <property type="entry name" value="CDP-OH_PTrfase_TM_dom"/>
</dbReference>
<feature type="transmembrane region" description="Helical" evidence="3">
    <location>
        <begin position="61"/>
        <end position="78"/>
    </location>
</feature>
<organism evidence="4 5">
    <name type="scientific">Vicingus serpentipes</name>
    <dbReference type="NCBI Taxonomy" id="1926625"/>
    <lineage>
        <taxon>Bacteria</taxon>
        <taxon>Pseudomonadati</taxon>
        <taxon>Bacteroidota</taxon>
        <taxon>Flavobacteriia</taxon>
        <taxon>Flavobacteriales</taxon>
        <taxon>Vicingaceae</taxon>
        <taxon>Vicingus</taxon>
    </lineage>
</organism>
<evidence type="ECO:0000256" key="1">
    <source>
        <dbReference type="ARBA" id="ARBA00022679"/>
    </source>
</evidence>
<evidence type="ECO:0000256" key="2">
    <source>
        <dbReference type="RuleBase" id="RU003750"/>
    </source>
</evidence>
<dbReference type="InterPro" id="IPR048254">
    <property type="entry name" value="CDP_ALCOHOL_P_TRANSF_CS"/>
</dbReference>
<dbReference type="InterPro" id="IPR000462">
    <property type="entry name" value="CDP-OH_P_trans"/>
</dbReference>
<dbReference type="Pfam" id="PF01066">
    <property type="entry name" value="CDP-OH_P_transf"/>
    <property type="match status" value="1"/>
</dbReference>
<accession>A0A5C6RTV2</accession>
<feature type="transmembrane region" description="Helical" evidence="3">
    <location>
        <begin position="123"/>
        <end position="140"/>
    </location>
</feature>
<gene>
    <name evidence="4" type="ORF">FRY74_04875</name>
</gene>
<dbReference type="OrthoDB" id="9785831at2"/>
<protein>
    <submittedName>
        <fullName evidence="4">CDP-alcohol phosphatidyltransferase family protein</fullName>
    </submittedName>
</protein>
<evidence type="ECO:0000313" key="5">
    <source>
        <dbReference type="Proteomes" id="UP000321721"/>
    </source>
</evidence>
<dbReference type="Proteomes" id="UP000321721">
    <property type="component" value="Unassembled WGS sequence"/>
</dbReference>
<feature type="transmembrane region" description="Helical" evidence="3">
    <location>
        <begin position="192"/>
        <end position="212"/>
    </location>
</feature>
<keyword evidence="3" id="KW-1133">Transmembrane helix</keyword>
<dbReference type="RefSeq" id="WP_147099191.1">
    <property type="nucleotide sequence ID" value="NZ_VOOS01000002.1"/>
</dbReference>
<keyword evidence="3" id="KW-0472">Membrane</keyword>
<feature type="transmembrane region" description="Helical" evidence="3">
    <location>
        <begin position="21"/>
        <end position="49"/>
    </location>
</feature>
<dbReference type="PROSITE" id="PS00379">
    <property type="entry name" value="CDP_ALCOHOL_P_TRANSF"/>
    <property type="match status" value="1"/>
</dbReference>
<reference evidence="4 5" key="1">
    <citation type="submission" date="2019-08" db="EMBL/GenBank/DDBJ databases">
        <title>Genome of Vicingus serpentipes NCIMB 15042.</title>
        <authorList>
            <person name="Bowman J.P."/>
        </authorList>
    </citation>
    <scope>NUCLEOTIDE SEQUENCE [LARGE SCALE GENOMIC DNA]</scope>
    <source>
        <strain evidence="4 5">NCIMB 15042</strain>
    </source>
</reference>
<keyword evidence="1 2" id="KW-0808">Transferase</keyword>
<keyword evidence="3" id="KW-0812">Transmembrane</keyword>
<keyword evidence="5" id="KW-1185">Reference proteome</keyword>
<evidence type="ECO:0000313" key="4">
    <source>
        <dbReference type="EMBL" id="TXB65906.1"/>
    </source>
</evidence>
<proteinExistence type="inferred from homology"/>